<feature type="domain" description="MYND-type" evidence="5">
    <location>
        <begin position="1"/>
        <end position="38"/>
    </location>
</feature>
<evidence type="ECO:0000256" key="4">
    <source>
        <dbReference type="PROSITE-ProRule" id="PRU00134"/>
    </source>
</evidence>
<gene>
    <name evidence="6" type="ORF">PEVE_00012629</name>
</gene>
<comment type="caution">
    <text evidence="6">The sequence shown here is derived from an EMBL/GenBank/DDBJ whole genome shotgun (WGS) entry which is preliminary data.</text>
</comment>
<keyword evidence="1" id="KW-0479">Metal-binding</keyword>
<dbReference type="EMBL" id="CALNXI010000193">
    <property type="protein sequence ID" value="CAH3021745.1"/>
    <property type="molecule type" value="Genomic_DNA"/>
</dbReference>
<evidence type="ECO:0000256" key="1">
    <source>
        <dbReference type="ARBA" id="ARBA00022723"/>
    </source>
</evidence>
<evidence type="ECO:0000313" key="6">
    <source>
        <dbReference type="EMBL" id="CAH3021745.1"/>
    </source>
</evidence>
<dbReference type="Pfam" id="PF14737">
    <property type="entry name" value="DUF4470"/>
    <property type="match status" value="1"/>
</dbReference>
<accession>A0ABN8M0V7</accession>
<dbReference type="Proteomes" id="UP001159427">
    <property type="component" value="Unassembled WGS sequence"/>
</dbReference>
<dbReference type="InterPro" id="IPR002893">
    <property type="entry name" value="Znf_MYND"/>
</dbReference>
<dbReference type="InterPro" id="IPR027974">
    <property type="entry name" value="DUF4470"/>
</dbReference>
<dbReference type="Gene3D" id="6.10.140.2220">
    <property type="match status" value="1"/>
</dbReference>
<name>A0ABN8M0V7_9CNID</name>
<evidence type="ECO:0000313" key="7">
    <source>
        <dbReference type="Proteomes" id="UP001159427"/>
    </source>
</evidence>
<protein>
    <recommendedName>
        <fullName evidence="5">MYND-type domain-containing protein</fullName>
    </recommendedName>
</protein>
<keyword evidence="3" id="KW-0862">Zinc</keyword>
<dbReference type="Pfam" id="PF01753">
    <property type="entry name" value="zf-MYND"/>
    <property type="match status" value="1"/>
</dbReference>
<evidence type="ECO:0000259" key="5">
    <source>
        <dbReference type="PROSITE" id="PS50865"/>
    </source>
</evidence>
<keyword evidence="2 4" id="KW-0863">Zinc-finger</keyword>
<evidence type="ECO:0000256" key="3">
    <source>
        <dbReference type="ARBA" id="ARBA00022833"/>
    </source>
</evidence>
<dbReference type="SUPFAM" id="SSF144232">
    <property type="entry name" value="HIT/MYND zinc finger-like"/>
    <property type="match status" value="1"/>
</dbReference>
<keyword evidence="7" id="KW-1185">Reference proteome</keyword>
<dbReference type="PROSITE" id="PS50865">
    <property type="entry name" value="ZF_MYND_2"/>
    <property type="match status" value="1"/>
</dbReference>
<reference evidence="6 7" key="1">
    <citation type="submission" date="2022-05" db="EMBL/GenBank/DDBJ databases">
        <authorList>
            <consortium name="Genoscope - CEA"/>
            <person name="William W."/>
        </authorList>
    </citation>
    <scope>NUCLEOTIDE SEQUENCE [LARGE SCALE GENOMIC DNA]</scope>
</reference>
<sequence>MGCGRTDEGMLRCSTCLRSWYCDRDCQRKNWESHKEQCHEVVIKTIQVAKSIKMNLINVRLFPGMERTYYWGNVPAVDLLNLPMNEGDKYSNPMALLLCGVCDPRNVLLTIASLPDVYTQQVSFVLNDICPCTFVLLYIFYKGEIKDIP</sequence>
<organism evidence="6 7">
    <name type="scientific">Porites evermanni</name>
    <dbReference type="NCBI Taxonomy" id="104178"/>
    <lineage>
        <taxon>Eukaryota</taxon>
        <taxon>Metazoa</taxon>
        <taxon>Cnidaria</taxon>
        <taxon>Anthozoa</taxon>
        <taxon>Hexacorallia</taxon>
        <taxon>Scleractinia</taxon>
        <taxon>Fungiina</taxon>
        <taxon>Poritidae</taxon>
        <taxon>Porites</taxon>
    </lineage>
</organism>
<evidence type="ECO:0000256" key="2">
    <source>
        <dbReference type="ARBA" id="ARBA00022771"/>
    </source>
</evidence>
<proteinExistence type="predicted"/>